<dbReference type="Proteomes" id="UP001314170">
    <property type="component" value="Unassembled WGS sequence"/>
</dbReference>
<reference evidence="1 2" key="1">
    <citation type="submission" date="2024-01" db="EMBL/GenBank/DDBJ databases">
        <authorList>
            <person name="Waweru B."/>
        </authorList>
    </citation>
    <scope>NUCLEOTIDE SEQUENCE [LARGE SCALE GENOMIC DNA]</scope>
</reference>
<dbReference type="EMBL" id="CAWUPB010001108">
    <property type="protein sequence ID" value="CAK7338059.1"/>
    <property type="molecule type" value="Genomic_DNA"/>
</dbReference>
<gene>
    <name evidence="1" type="ORF">DCAF_LOCUS13100</name>
</gene>
<accession>A0AAV1RN12</accession>
<feature type="non-terminal residue" evidence="1">
    <location>
        <position position="1"/>
    </location>
</feature>
<evidence type="ECO:0000313" key="2">
    <source>
        <dbReference type="Proteomes" id="UP001314170"/>
    </source>
</evidence>
<feature type="non-terminal residue" evidence="1">
    <location>
        <position position="76"/>
    </location>
</feature>
<name>A0AAV1RN12_9ROSI</name>
<evidence type="ECO:0000313" key="1">
    <source>
        <dbReference type="EMBL" id="CAK7338059.1"/>
    </source>
</evidence>
<proteinExistence type="predicted"/>
<dbReference type="AlphaFoldDB" id="A0AAV1RN12"/>
<sequence>EKASPSSLKYKIKNLDTSVGLWEIRLATRPKVPNEDGMTCFKFSNENPTVVSKSWLGEFVKMAIVSYDARDENPIF</sequence>
<protein>
    <submittedName>
        <fullName evidence="1">Uncharacterized protein</fullName>
    </submittedName>
</protein>
<comment type="caution">
    <text evidence="1">The sequence shown here is derived from an EMBL/GenBank/DDBJ whole genome shotgun (WGS) entry which is preliminary data.</text>
</comment>
<keyword evidence="2" id="KW-1185">Reference proteome</keyword>
<organism evidence="1 2">
    <name type="scientific">Dovyalis caffra</name>
    <dbReference type="NCBI Taxonomy" id="77055"/>
    <lineage>
        <taxon>Eukaryota</taxon>
        <taxon>Viridiplantae</taxon>
        <taxon>Streptophyta</taxon>
        <taxon>Embryophyta</taxon>
        <taxon>Tracheophyta</taxon>
        <taxon>Spermatophyta</taxon>
        <taxon>Magnoliopsida</taxon>
        <taxon>eudicotyledons</taxon>
        <taxon>Gunneridae</taxon>
        <taxon>Pentapetalae</taxon>
        <taxon>rosids</taxon>
        <taxon>fabids</taxon>
        <taxon>Malpighiales</taxon>
        <taxon>Salicaceae</taxon>
        <taxon>Flacourtieae</taxon>
        <taxon>Dovyalis</taxon>
    </lineage>
</organism>